<dbReference type="EC" id="3.1.4.52" evidence="4"/>
<dbReference type="CDD" id="cd00077">
    <property type="entry name" value="HDc"/>
    <property type="match status" value="1"/>
</dbReference>
<dbReference type="InterPro" id="IPR011006">
    <property type="entry name" value="CheY-like_superfamily"/>
</dbReference>
<dbReference type="EMBL" id="UAPV01000001">
    <property type="protein sequence ID" value="SPT70632.1"/>
    <property type="molecule type" value="Genomic_DNA"/>
</dbReference>
<dbReference type="AlphaFoldDB" id="A0A2X0WVW5"/>
<evidence type="ECO:0000313" key="4">
    <source>
        <dbReference type="EMBL" id="SPT70632.1"/>
    </source>
</evidence>
<dbReference type="SUPFAM" id="SSF52172">
    <property type="entry name" value="CheY-like"/>
    <property type="match status" value="1"/>
</dbReference>
<feature type="domain" description="Response regulatory" evidence="2">
    <location>
        <begin position="7"/>
        <end position="124"/>
    </location>
</feature>
<feature type="modified residue" description="4-aspartylphosphate" evidence="1">
    <location>
        <position position="57"/>
    </location>
</feature>
<gene>
    <name evidence="4" type="primary">rpfG</name>
    <name evidence="4" type="ORF">NCTC13093_02050</name>
</gene>
<dbReference type="Gene3D" id="1.10.3210.10">
    <property type="entry name" value="Hypothetical protein af1432"/>
    <property type="match status" value="1"/>
</dbReference>
<name>A0A2X0WVW5_9GAMM</name>
<evidence type="ECO:0000256" key="1">
    <source>
        <dbReference type="PROSITE-ProRule" id="PRU00169"/>
    </source>
</evidence>
<dbReference type="SMART" id="SM00448">
    <property type="entry name" value="REC"/>
    <property type="match status" value="1"/>
</dbReference>
<dbReference type="GO" id="GO:0071111">
    <property type="term" value="F:cyclic-guanylate-specific phosphodiesterase activity"/>
    <property type="evidence" value="ECO:0007669"/>
    <property type="project" value="UniProtKB-EC"/>
</dbReference>
<protein>
    <submittedName>
        <fullName evidence="4">Cyclic di-GMP phosphodiesterase response regulator RpfG</fullName>
        <ecNumber evidence="4">3.1.4.52</ecNumber>
    </submittedName>
</protein>
<dbReference type="Gene3D" id="3.40.50.2300">
    <property type="match status" value="1"/>
</dbReference>
<dbReference type="InterPro" id="IPR001789">
    <property type="entry name" value="Sig_transdc_resp-reg_receiver"/>
</dbReference>
<dbReference type="RefSeq" id="WP_113744684.1">
    <property type="nucleotide sequence ID" value="NZ_UAPV01000001.1"/>
</dbReference>
<feature type="domain" description="HD-GYP" evidence="3">
    <location>
        <begin position="151"/>
        <end position="360"/>
    </location>
</feature>
<dbReference type="Proteomes" id="UP000250086">
    <property type="component" value="Unassembled WGS sequence"/>
</dbReference>
<evidence type="ECO:0000259" key="2">
    <source>
        <dbReference type="PROSITE" id="PS50110"/>
    </source>
</evidence>
<dbReference type="InterPro" id="IPR037522">
    <property type="entry name" value="HD_GYP_dom"/>
</dbReference>
<sequence>MENISNTILIIDDVEMNRDILQLQFLKEYNTVCCSNGLEGLNYVKEHGEHIVAVLLDIVMPVMTGTEFLEQIRRFNLIPNVPIFVITAENDEGKQLDSFDYGITDIISKPFNTKFLCRRVESQIDLYLTRRSLEYTNYKQSITIANQAKEIAKVSTNIIATLAVAIEFRSGETGKHINSIKRLTYNALNLMRKNRFTGCEFLSDKQISDITYASVLHDIGKIAVPDSILNKPGRLTPEEFDVIKSHTLSGCEIIDRIGYKDNMVLRYAYDICRHHHERWDGNGYPDKLKGNEISIWAQLISIIDVYDALTQERCYKTAFSKEKALSMIENKECGIFNPELVDFFIANIDEITRDNQAEIDNL</sequence>
<evidence type="ECO:0000313" key="5">
    <source>
        <dbReference type="Proteomes" id="UP000250086"/>
    </source>
</evidence>
<dbReference type="PROSITE" id="PS51832">
    <property type="entry name" value="HD_GYP"/>
    <property type="match status" value="1"/>
</dbReference>
<dbReference type="PANTHER" id="PTHR45228">
    <property type="entry name" value="CYCLIC DI-GMP PHOSPHODIESTERASE TM_0186-RELATED"/>
    <property type="match status" value="1"/>
</dbReference>
<evidence type="ECO:0000259" key="3">
    <source>
        <dbReference type="PROSITE" id="PS51832"/>
    </source>
</evidence>
<dbReference type="InterPro" id="IPR003607">
    <property type="entry name" value="HD/PDEase_dom"/>
</dbReference>
<dbReference type="PROSITE" id="PS50110">
    <property type="entry name" value="RESPONSE_REGULATORY"/>
    <property type="match status" value="1"/>
</dbReference>
<dbReference type="Pfam" id="PF13487">
    <property type="entry name" value="HD_5"/>
    <property type="match status" value="1"/>
</dbReference>
<dbReference type="GO" id="GO:0000160">
    <property type="term" value="P:phosphorelay signal transduction system"/>
    <property type="evidence" value="ECO:0007669"/>
    <property type="project" value="InterPro"/>
</dbReference>
<dbReference type="InterPro" id="IPR052020">
    <property type="entry name" value="Cyclic_di-GMP/3'3'-cGAMP_PDE"/>
</dbReference>
<reference evidence="4 5" key="1">
    <citation type="submission" date="2018-06" db="EMBL/GenBank/DDBJ databases">
        <authorList>
            <consortium name="Pathogen Informatics"/>
            <person name="Doyle S."/>
        </authorList>
    </citation>
    <scope>NUCLEOTIDE SEQUENCE [LARGE SCALE GENOMIC DNA]</scope>
    <source>
        <strain evidence="4 5">NCTC13093</strain>
    </source>
</reference>
<organism evidence="4 5">
    <name type="scientific">Anaerobiospirillum thomasii</name>
    <dbReference type="NCBI Taxonomy" id="179995"/>
    <lineage>
        <taxon>Bacteria</taxon>
        <taxon>Pseudomonadati</taxon>
        <taxon>Pseudomonadota</taxon>
        <taxon>Gammaproteobacteria</taxon>
        <taxon>Aeromonadales</taxon>
        <taxon>Succinivibrionaceae</taxon>
        <taxon>Anaerobiospirillum</taxon>
    </lineage>
</organism>
<accession>A0A2X0WVW5</accession>
<dbReference type="PANTHER" id="PTHR45228:SF1">
    <property type="entry name" value="CYCLIC DI-GMP PHOSPHODIESTERASE TM_0186"/>
    <property type="match status" value="1"/>
</dbReference>
<keyword evidence="4" id="KW-0378">Hydrolase</keyword>
<proteinExistence type="predicted"/>
<dbReference type="SUPFAM" id="SSF109604">
    <property type="entry name" value="HD-domain/PDEase-like"/>
    <property type="match status" value="1"/>
</dbReference>
<keyword evidence="5" id="KW-1185">Reference proteome</keyword>
<keyword evidence="1" id="KW-0597">Phosphoprotein</keyword>
<dbReference type="Pfam" id="PF00072">
    <property type="entry name" value="Response_reg"/>
    <property type="match status" value="1"/>
</dbReference>